<feature type="domain" description="HTH araC/xylS-type" evidence="9">
    <location>
        <begin position="438"/>
        <end position="536"/>
    </location>
</feature>
<dbReference type="GO" id="GO:0003700">
    <property type="term" value="F:DNA-binding transcription factor activity"/>
    <property type="evidence" value="ECO:0007669"/>
    <property type="project" value="InterPro"/>
</dbReference>
<dbReference type="InterPro" id="IPR051552">
    <property type="entry name" value="HptR"/>
</dbReference>
<proteinExistence type="predicted"/>
<keyword evidence="2" id="KW-0963">Cytoplasm</keyword>
<dbReference type="Pfam" id="PF00072">
    <property type="entry name" value="Response_reg"/>
    <property type="match status" value="1"/>
</dbReference>
<dbReference type="PROSITE" id="PS01124">
    <property type="entry name" value="HTH_ARAC_FAMILY_2"/>
    <property type="match status" value="1"/>
</dbReference>
<keyword evidence="7" id="KW-0804">Transcription</keyword>
<dbReference type="RefSeq" id="WP_188999700.1">
    <property type="nucleotide sequence ID" value="NZ_BMHP01000010.1"/>
</dbReference>
<feature type="domain" description="Response regulatory" evidence="10">
    <location>
        <begin position="3"/>
        <end position="120"/>
    </location>
</feature>
<dbReference type="PROSITE" id="PS50110">
    <property type="entry name" value="RESPONSE_REGULATORY"/>
    <property type="match status" value="1"/>
</dbReference>
<evidence type="ECO:0000259" key="10">
    <source>
        <dbReference type="PROSITE" id="PS50110"/>
    </source>
</evidence>
<name>A0A917E3W3_9BACL</name>
<evidence type="ECO:0000256" key="1">
    <source>
        <dbReference type="ARBA" id="ARBA00004496"/>
    </source>
</evidence>
<keyword evidence="4" id="KW-0902">Two-component regulatory system</keyword>
<evidence type="ECO:0000313" key="12">
    <source>
        <dbReference type="Proteomes" id="UP000612456"/>
    </source>
</evidence>
<reference evidence="11" key="2">
    <citation type="submission" date="2020-09" db="EMBL/GenBank/DDBJ databases">
        <authorList>
            <person name="Sun Q."/>
            <person name="Zhou Y."/>
        </authorList>
    </citation>
    <scope>NUCLEOTIDE SEQUENCE</scope>
    <source>
        <strain evidence="11">CGMCC 1.15178</strain>
    </source>
</reference>
<dbReference type="Gene3D" id="3.40.50.2300">
    <property type="match status" value="1"/>
</dbReference>
<sequence>MVKVMIVDDEYYVRMDVRTLIPWEQKGFQLTEDAVDGQDALQKISELGPDIVLLDISMPGMDGITLLGRLREQGFAGKIIVLSCHDDFSHVKEALLLGAQDYLLKHNLAPDMLEKALDSVVRKLEEERQETEQLYKWKAAAADSQQMYRRNFLQQMLQGYMTQPEPIREKLKELELTFPTAYGVVMVMQIHDAAQEKERRGSRAFDQVKTRLEERINTAFIDPSTGYCCENGEGQFVFLLGFAEMPSFLYLQNLLYALSSGVRGLLQNDYQLQASIGISRHCEAIGEIADYYRQAQEALAGVFFLGKGRVIHYSEITDYVNRPTAGFKEVELQLLAAVKEGGRIPALIGDIHEDLMRQKVSMEAMRNIHFEFVSFIKKLQRDHGIADQELFGGGASPYEVINQMETGEEIRLYITGILELASGIITSRSQRKLRKEIATAIAYMQEHYRDNLSLEILAAHINMNSAYFSNLFKKETDENFVAFLQKIRIEKAKQLLTGTQDKVYDIAAQVGIDNYHYFCKTFKQLTGMTPVQYRLLG</sequence>
<dbReference type="EMBL" id="BMHP01000010">
    <property type="protein sequence ID" value="GGD98669.1"/>
    <property type="molecule type" value="Genomic_DNA"/>
</dbReference>
<keyword evidence="12" id="KW-1185">Reference proteome</keyword>
<dbReference type="SMART" id="SM00342">
    <property type="entry name" value="HTH_ARAC"/>
    <property type="match status" value="1"/>
</dbReference>
<dbReference type="InterPro" id="IPR001789">
    <property type="entry name" value="Sig_transdc_resp-reg_receiver"/>
</dbReference>
<evidence type="ECO:0000256" key="4">
    <source>
        <dbReference type="ARBA" id="ARBA00023012"/>
    </source>
</evidence>
<dbReference type="SUPFAM" id="SSF46689">
    <property type="entry name" value="Homeodomain-like"/>
    <property type="match status" value="2"/>
</dbReference>
<dbReference type="InterPro" id="IPR029787">
    <property type="entry name" value="Nucleotide_cyclase"/>
</dbReference>
<dbReference type="PANTHER" id="PTHR42713">
    <property type="entry name" value="HISTIDINE KINASE-RELATED"/>
    <property type="match status" value="1"/>
</dbReference>
<dbReference type="InterPro" id="IPR009057">
    <property type="entry name" value="Homeodomain-like_sf"/>
</dbReference>
<evidence type="ECO:0000256" key="2">
    <source>
        <dbReference type="ARBA" id="ARBA00022490"/>
    </source>
</evidence>
<organism evidence="11 12">
    <name type="scientific">Paenibacillus nasutitermitis</name>
    <dbReference type="NCBI Taxonomy" id="1652958"/>
    <lineage>
        <taxon>Bacteria</taxon>
        <taxon>Bacillati</taxon>
        <taxon>Bacillota</taxon>
        <taxon>Bacilli</taxon>
        <taxon>Bacillales</taxon>
        <taxon>Paenibacillaceae</taxon>
        <taxon>Paenibacillus</taxon>
    </lineage>
</organism>
<gene>
    <name evidence="11" type="ORF">GCM10010911_66860</name>
</gene>
<dbReference type="InterPro" id="IPR018062">
    <property type="entry name" value="HTH_AraC-typ_CS"/>
</dbReference>
<protein>
    <recommendedName>
        <fullName evidence="13">DNA-binding response regulator</fullName>
    </recommendedName>
</protein>
<dbReference type="InterPro" id="IPR011006">
    <property type="entry name" value="CheY-like_superfamily"/>
</dbReference>
<dbReference type="SUPFAM" id="SSF52172">
    <property type="entry name" value="CheY-like"/>
    <property type="match status" value="1"/>
</dbReference>
<comment type="caution">
    <text evidence="11">The sequence shown here is derived from an EMBL/GenBank/DDBJ whole genome shotgun (WGS) entry which is preliminary data.</text>
</comment>
<feature type="modified residue" description="4-aspartylphosphate" evidence="8">
    <location>
        <position position="55"/>
    </location>
</feature>
<dbReference type="Pfam" id="PF17853">
    <property type="entry name" value="GGDEF_2"/>
    <property type="match status" value="1"/>
</dbReference>
<evidence type="ECO:0008006" key="13">
    <source>
        <dbReference type="Google" id="ProtNLM"/>
    </source>
</evidence>
<reference evidence="11" key="1">
    <citation type="journal article" date="2014" name="Int. J. Syst. Evol. Microbiol.">
        <title>Complete genome sequence of Corynebacterium casei LMG S-19264T (=DSM 44701T), isolated from a smear-ripened cheese.</title>
        <authorList>
            <consortium name="US DOE Joint Genome Institute (JGI-PGF)"/>
            <person name="Walter F."/>
            <person name="Albersmeier A."/>
            <person name="Kalinowski J."/>
            <person name="Ruckert C."/>
        </authorList>
    </citation>
    <scope>NUCLEOTIDE SEQUENCE</scope>
    <source>
        <strain evidence="11">CGMCC 1.15178</strain>
    </source>
</reference>
<evidence type="ECO:0000256" key="6">
    <source>
        <dbReference type="ARBA" id="ARBA00023125"/>
    </source>
</evidence>
<evidence type="ECO:0000313" key="11">
    <source>
        <dbReference type="EMBL" id="GGD98669.1"/>
    </source>
</evidence>
<dbReference type="InterPro" id="IPR018060">
    <property type="entry name" value="HTH_AraC"/>
</dbReference>
<dbReference type="GO" id="GO:0000160">
    <property type="term" value="P:phosphorelay signal transduction system"/>
    <property type="evidence" value="ECO:0007669"/>
    <property type="project" value="UniProtKB-KW"/>
</dbReference>
<keyword evidence="3 8" id="KW-0597">Phosphoprotein</keyword>
<dbReference type="SUPFAM" id="SSF55073">
    <property type="entry name" value="Nucleotide cyclase"/>
    <property type="match status" value="1"/>
</dbReference>
<keyword evidence="6" id="KW-0238">DNA-binding</keyword>
<dbReference type="GO" id="GO:0005737">
    <property type="term" value="C:cytoplasm"/>
    <property type="evidence" value="ECO:0007669"/>
    <property type="project" value="UniProtKB-SubCell"/>
</dbReference>
<keyword evidence="5" id="KW-0805">Transcription regulation</keyword>
<evidence type="ECO:0000256" key="7">
    <source>
        <dbReference type="ARBA" id="ARBA00023163"/>
    </source>
</evidence>
<evidence type="ECO:0000259" key="9">
    <source>
        <dbReference type="PROSITE" id="PS01124"/>
    </source>
</evidence>
<dbReference type="Gene3D" id="1.10.10.60">
    <property type="entry name" value="Homeodomain-like"/>
    <property type="match status" value="2"/>
</dbReference>
<dbReference type="Proteomes" id="UP000612456">
    <property type="component" value="Unassembled WGS sequence"/>
</dbReference>
<comment type="subcellular location">
    <subcellularLocation>
        <location evidence="1">Cytoplasm</location>
    </subcellularLocation>
</comment>
<dbReference type="GO" id="GO:0043565">
    <property type="term" value="F:sequence-specific DNA binding"/>
    <property type="evidence" value="ECO:0007669"/>
    <property type="project" value="InterPro"/>
</dbReference>
<dbReference type="InterPro" id="IPR041522">
    <property type="entry name" value="CdaR_GGDEF"/>
</dbReference>
<evidence type="ECO:0000256" key="3">
    <source>
        <dbReference type="ARBA" id="ARBA00022553"/>
    </source>
</evidence>
<dbReference type="CDD" id="cd17536">
    <property type="entry name" value="REC_YesN-like"/>
    <property type="match status" value="1"/>
</dbReference>
<dbReference type="Pfam" id="PF12833">
    <property type="entry name" value="HTH_18"/>
    <property type="match status" value="1"/>
</dbReference>
<evidence type="ECO:0000256" key="8">
    <source>
        <dbReference type="PROSITE-ProRule" id="PRU00169"/>
    </source>
</evidence>
<dbReference type="AlphaFoldDB" id="A0A917E3W3"/>
<dbReference type="SMART" id="SM00448">
    <property type="entry name" value="REC"/>
    <property type="match status" value="1"/>
</dbReference>
<evidence type="ECO:0000256" key="5">
    <source>
        <dbReference type="ARBA" id="ARBA00023015"/>
    </source>
</evidence>
<accession>A0A917E3W3</accession>
<dbReference type="PANTHER" id="PTHR42713:SF3">
    <property type="entry name" value="TRANSCRIPTIONAL REGULATORY PROTEIN HPTR"/>
    <property type="match status" value="1"/>
</dbReference>
<dbReference type="PROSITE" id="PS00041">
    <property type="entry name" value="HTH_ARAC_FAMILY_1"/>
    <property type="match status" value="1"/>
</dbReference>